<sequence>MPLSQQIVMTTCCMTVLVPAGHGGGRCPPAGGWSIPLFFAITSVIKGRNSIFKTKAHHPARARDRDMARGEETSTGCRSRKWNPQVSWTDWSQKLTAWKIRA</sequence>
<accession>A0A6P7QD19</accession>
<reference evidence="3" key="1">
    <citation type="submission" date="2025-08" db="UniProtKB">
        <authorList>
            <consortium name="RefSeq"/>
        </authorList>
    </citation>
    <scope>IDENTIFICATION</scope>
</reference>
<feature type="compositionally biased region" description="Basic and acidic residues" evidence="1">
    <location>
        <begin position="61"/>
        <end position="72"/>
    </location>
</feature>
<dbReference type="RefSeq" id="XP_029324346.1">
    <property type="nucleotide sequence ID" value="XM_029468486.1"/>
</dbReference>
<organism evidence="2 3">
    <name type="scientific">Mus caroli</name>
    <name type="common">Ryukyu mouse</name>
    <name type="synonym">Ricefield mouse</name>
    <dbReference type="NCBI Taxonomy" id="10089"/>
    <lineage>
        <taxon>Eukaryota</taxon>
        <taxon>Metazoa</taxon>
        <taxon>Chordata</taxon>
        <taxon>Craniata</taxon>
        <taxon>Vertebrata</taxon>
        <taxon>Euteleostomi</taxon>
        <taxon>Mammalia</taxon>
        <taxon>Eutheria</taxon>
        <taxon>Euarchontoglires</taxon>
        <taxon>Glires</taxon>
        <taxon>Rodentia</taxon>
        <taxon>Myomorpha</taxon>
        <taxon>Muroidea</taxon>
        <taxon>Muridae</taxon>
        <taxon>Murinae</taxon>
        <taxon>Mus</taxon>
        <taxon>Mus</taxon>
    </lineage>
</organism>
<keyword evidence="2" id="KW-1185">Reference proteome</keyword>
<dbReference type="Proteomes" id="UP000515126">
    <property type="component" value="Chromosome 2"/>
</dbReference>
<evidence type="ECO:0000313" key="2">
    <source>
        <dbReference type="Proteomes" id="UP000515126"/>
    </source>
</evidence>
<dbReference type="KEGG" id="mcal:110307196"/>
<proteinExistence type="predicted"/>
<dbReference type="GeneID" id="110307196"/>
<evidence type="ECO:0000313" key="3">
    <source>
        <dbReference type="RefSeq" id="XP_029324346.1"/>
    </source>
</evidence>
<name>A0A6P7QD19_MUSCR</name>
<feature type="region of interest" description="Disordered" evidence="1">
    <location>
        <begin position="54"/>
        <end position="80"/>
    </location>
</feature>
<protein>
    <submittedName>
        <fullName evidence="3">Uncharacterized protein LOC110307196</fullName>
    </submittedName>
</protein>
<evidence type="ECO:0000256" key="1">
    <source>
        <dbReference type="SAM" id="MobiDB-lite"/>
    </source>
</evidence>
<gene>
    <name evidence="3" type="primary">LOC110307196</name>
</gene>
<dbReference type="AlphaFoldDB" id="A0A6P7QD19"/>